<accession>A0ABC8LLV7</accession>
<comment type="caution">
    <text evidence="2">The sequence shown here is derived from an EMBL/GenBank/DDBJ whole genome shotgun (WGS) entry which is preliminary data.</text>
</comment>
<proteinExistence type="predicted"/>
<evidence type="ECO:0000313" key="2">
    <source>
        <dbReference type="EMBL" id="CAH8384441.1"/>
    </source>
</evidence>
<dbReference type="PANTHER" id="PTHR21530:SF9">
    <property type="entry name" value="TRAB FAMILY PROTEIN"/>
    <property type="match status" value="1"/>
</dbReference>
<dbReference type="EMBL" id="CAKOAT010621821">
    <property type="protein sequence ID" value="CAH8384441.1"/>
    <property type="molecule type" value="Genomic_DNA"/>
</dbReference>
<dbReference type="PANTHER" id="PTHR21530">
    <property type="entry name" value="PHEROMONE SHUTDOWN PROTEIN"/>
    <property type="match status" value="1"/>
</dbReference>
<sequence>MEPTQSPSETEVHSGEDGDGYGGGEYSSENDEAGVTGGIGETRCDPDVIVLVTGICQEVKEIISFLEPEVVFVELCASRVFILLPQTMKIPTMSDMIESWKQKQNTFGILYGWFLAKASFANHQLEVFPGTEFCVAYEEALKYGGSVILGDCPVQITLKRTWAKMTLWHKVKFIYSLMFQAVFLPSSEELDRMESPDLVHSPEQLGHQHSHQLWNRQCPGEGFTAGMVLFGTRTPGSPNPANQNKPLVSKTIKNGNKPNQKPQLFEEETPLKSFPAILGIPINGSTRRLKPRCEDEQIHKLLRTGCVHVTKNRKSKRFH</sequence>
<dbReference type="CDD" id="cd14726">
    <property type="entry name" value="TraB_PrgY-like"/>
    <property type="match status" value="1"/>
</dbReference>
<dbReference type="Proteomes" id="UP001642260">
    <property type="component" value="Unassembled WGS sequence"/>
</dbReference>
<reference evidence="2 3" key="1">
    <citation type="submission" date="2022-03" db="EMBL/GenBank/DDBJ databases">
        <authorList>
            <person name="Macdonald S."/>
            <person name="Ahmed S."/>
            <person name="Newling K."/>
        </authorList>
    </citation>
    <scope>NUCLEOTIDE SEQUENCE [LARGE SCALE GENOMIC DNA]</scope>
</reference>
<gene>
    <name evidence="2" type="ORF">ERUC_LOCUS36924</name>
</gene>
<keyword evidence="3" id="KW-1185">Reference proteome</keyword>
<organism evidence="2 3">
    <name type="scientific">Eruca vesicaria subsp. sativa</name>
    <name type="common">Garden rocket</name>
    <name type="synonym">Eruca sativa</name>
    <dbReference type="NCBI Taxonomy" id="29727"/>
    <lineage>
        <taxon>Eukaryota</taxon>
        <taxon>Viridiplantae</taxon>
        <taxon>Streptophyta</taxon>
        <taxon>Embryophyta</taxon>
        <taxon>Tracheophyta</taxon>
        <taxon>Spermatophyta</taxon>
        <taxon>Magnoliopsida</taxon>
        <taxon>eudicotyledons</taxon>
        <taxon>Gunneridae</taxon>
        <taxon>Pentapetalae</taxon>
        <taxon>rosids</taxon>
        <taxon>malvids</taxon>
        <taxon>Brassicales</taxon>
        <taxon>Brassicaceae</taxon>
        <taxon>Brassiceae</taxon>
        <taxon>Eruca</taxon>
    </lineage>
</organism>
<evidence type="ECO:0000313" key="3">
    <source>
        <dbReference type="Proteomes" id="UP001642260"/>
    </source>
</evidence>
<name>A0ABC8LLV7_ERUVS</name>
<dbReference type="InterPro" id="IPR046345">
    <property type="entry name" value="TraB_PrgY-like"/>
</dbReference>
<evidence type="ECO:0000256" key="1">
    <source>
        <dbReference type="SAM" id="MobiDB-lite"/>
    </source>
</evidence>
<protein>
    <submittedName>
        <fullName evidence="2">Uncharacterized protein</fullName>
    </submittedName>
</protein>
<dbReference type="AlphaFoldDB" id="A0ABC8LLV7"/>
<feature type="region of interest" description="Disordered" evidence="1">
    <location>
        <begin position="1"/>
        <end position="39"/>
    </location>
</feature>